<dbReference type="InterPro" id="IPR025736">
    <property type="entry name" value="PucR_C-HTH_dom"/>
</dbReference>
<evidence type="ECO:0000259" key="1">
    <source>
        <dbReference type="Pfam" id="PF13556"/>
    </source>
</evidence>
<name>A0ABV1JFL3_9ACTN</name>
<evidence type="ECO:0000313" key="3">
    <source>
        <dbReference type="Proteomes" id="UP001487305"/>
    </source>
</evidence>
<dbReference type="Proteomes" id="UP001487305">
    <property type="component" value="Unassembled WGS sequence"/>
</dbReference>
<keyword evidence="3" id="KW-1185">Reference proteome</keyword>
<accession>A0ABV1JFL3</accession>
<proteinExistence type="predicted"/>
<comment type="caution">
    <text evidence="2">The sequence shown here is derived from an EMBL/GenBank/DDBJ whole genome shotgun (WGS) entry which is preliminary data.</text>
</comment>
<dbReference type="InterPro" id="IPR042070">
    <property type="entry name" value="PucR_C-HTH_sf"/>
</dbReference>
<dbReference type="RefSeq" id="WP_349227814.1">
    <property type="nucleotide sequence ID" value="NZ_JBBNOP010000013.1"/>
</dbReference>
<organism evidence="2 3">
    <name type="scientific">Raoultibacter massiliensis</name>
    <dbReference type="NCBI Taxonomy" id="1852371"/>
    <lineage>
        <taxon>Bacteria</taxon>
        <taxon>Bacillati</taxon>
        <taxon>Actinomycetota</taxon>
        <taxon>Coriobacteriia</taxon>
        <taxon>Eggerthellales</taxon>
        <taxon>Eggerthellaceae</taxon>
        <taxon>Raoultibacter</taxon>
    </lineage>
</organism>
<dbReference type="EMBL" id="JBBNOP010000013">
    <property type="protein sequence ID" value="MEQ3363883.1"/>
    <property type="molecule type" value="Genomic_DNA"/>
</dbReference>
<sequence length="571" mass="65898">MGIDYTNLFSPVTAPTINALVDFLADFEVVSQPADMRRRITWCSVPIADDQDELMGAVVSAEKQSTLLYLLRLDNVEQEMRANPYAIGILVLKKGDRERSALEALDSQVVKRLLVLVHKERNISLMEVQSRIQLMLFRYGFWIERLMGIIDRRGTLQEMVDVSEAILGTFLDISDATYGLVAYTKNTAPPDAYSRELIQLGFHGPFVMEQAQEHGFLSDWREQKGIDVLGPTERVPFRFMTDIIRLEGKYWGHIVLVCSSKPYTPGLEDMFALFTGMCKRLVEHAEKRDTKLFSPGSSVLLKLLRDPLCNRDYVSNQMSNVGVETRGCFCVACVNRSWGDYTDQPHYLISKLRVKFPSALVFDYEDRTVLLFTTEFCEGRATYDLAQEFESFNHRYGCRTFLSDQFESLFDLPLAYRQTKLVEKYRRCIRAFRNPFDEESEKSSFCFEEAFCICLEDESVRIDDDLLSFCLVNSKIDELIASTVDSDVSDLVLLYRFLACERKATPTATALNMHRNNVLYRIKSIERRFGFDLDRHHTRERLLACYRLRALQSAEFRSSLHCLQAAPREHR</sequence>
<evidence type="ECO:0000313" key="2">
    <source>
        <dbReference type="EMBL" id="MEQ3363883.1"/>
    </source>
</evidence>
<dbReference type="Pfam" id="PF13556">
    <property type="entry name" value="HTH_30"/>
    <property type="match status" value="1"/>
</dbReference>
<protein>
    <submittedName>
        <fullName evidence="2">Helix-turn-helix domain-containing protein</fullName>
    </submittedName>
</protein>
<dbReference type="Gene3D" id="1.10.10.2840">
    <property type="entry name" value="PucR C-terminal helix-turn-helix domain"/>
    <property type="match status" value="1"/>
</dbReference>
<reference evidence="2 3" key="1">
    <citation type="submission" date="2024-04" db="EMBL/GenBank/DDBJ databases">
        <title>Human intestinal bacterial collection.</title>
        <authorList>
            <person name="Pauvert C."/>
            <person name="Hitch T.C.A."/>
            <person name="Clavel T."/>
        </authorList>
    </citation>
    <scope>NUCLEOTIDE SEQUENCE [LARGE SCALE GENOMIC DNA]</scope>
    <source>
        <strain evidence="2 3">CLA-KB-H42</strain>
    </source>
</reference>
<feature type="domain" description="PucR C-terminal helix-turn-helix" evidence="1">
    <location>
        <begin position="494"/>
        <end position="545"/>
    </location>
</feature>
<gene>
    <name evidence="2" type="ORF">AAA083_12935</name>
</gene>